<feature type="domain" description="GLUG" evidence="1">
    <location>
        <begin position="102"/>
        <end position="123"/>
    </location>
</feature>
<feature type="domain" description="GLUG" evidence="1">
    <location>
        <begin position="124"/>
        <end position="150"/>
    </location>
</feature>
<feature type="domain" description="GLUG" evidence="1">
    <location>
        <begin position="43"/>
        <end position="64"/>
    </location>
</feature>
<organism evidence="2">
    <name type="scientific">marine sediment metagenome</name>
    <dbReference type="NCBI Taxonomy" id="412755"/>
    <lineage>
        <taxon>unclassified sequences</taxon>
        <taxon>metagenomes</taxon>
        <taxon>ecological metagenomes</taxon>
    </lineage>
</organism>
<dbReference type="Pfam" id="PF07581">
    <property type="entry name" value="Glug"/>
    <property type="match status" value="6"/>
</dbReference>
<protein>
    <recommendedName>
        <fullName evidence="1">GLUG domain-containing protein</fullName>
    </recommendedName>
</protein>
<dbReference type="Gene3D" id="2.160.20.110">
    <property type="match status" value="2"/>
</dbReference>
<evidence type="ECO:0000259" key="1">
    <source>
        <dbReference type="Pfam" id="PF07581"/>
    </source>
</evidence>
<dbReference type="AlphaFoldDB" id="X0S9L6"/>
<comment type="caution">
    <text evidence="2">The sequence shown here is derived from an EMBL/GenBank/DDBJ whole genome shotgun (WGS) entry which is preliminary data.</text>
</comment>
<dbReference type="EMBL" id="BARS01009242">
    <property type="protein sequence ID" value="GAF71881.1"/>
    <property type="molecule type" value="Genomic_DNA"/>
</dbReference>
<feature type="domain" description="GLUG" evidence="1">
    <location>
        <begin position="74"/>
        <end position="96"/>
    </location>
</feature>
<name>X0S9L6_9ZZZZ</name>
<feature type="non-terminal residue" evidence="2">
    <location>
        <position position="1"/>
    </location>
</feature>
<dbReference type="InterPro" id="IPR011493">
    <property type="entry name" value="GLUG"/>
</dbReference>
<feature type="domain" description="GLUG" evidence="1">
    <location>
        <begin position="153"/>
        <end position="176"/>
    </location>
</feature>
<evidence type="ECO:0000313" key="2">
    <source>
        <dbReference type="EMBL" id="GAF71881.1"/>
    </source>
</evidence>
<accession>X0S9L6</accession>
<feature type="non-terminal residue" evidence="2">
    <location>
        <position position="347"/>
    </location>
</feature>
<sequence length="347" mass="36083">ISNCYAKGGSVSGRVYVGCLVGENGGTITNCYSTASVKGDLWVGGLVGVNRGTITNCYSTSSVTGYGTERWKGGVGGLVGRNYRGTITNCYATGSVLGVDDVGGLAGFGDGTIGNCYATGNVSGNGNIGGLVGAHNGDTITNCYSSGDVSGDERVGGLVGRNHGTITNCYSIGSVTGTMYVGGLVGRQYEEGTITNCYSVGSVTGRNNVGWLVGALNEGTINNSFWDIETSGGTYSAGGTGKTTAEMQMESTFTDAGWDFVGESVNGTDDIWSICEGVDYPKLAWQFVIGDFDGNDDTEFADFAIFAARWHQTDSSFWCGGGTDLTNDGEVDFDDLKEFAEKGEFRP</sequence>
<proteinExistence type="predicted"/>
<gene>
    <name evidence="2" type="ORF">S01H1_17420</name>
</gene>
<feature type="domain" description="GLUG" evidence="1">
    <location>
        <begin position="177"/>
        <end position="204"/>
    </location>
</feature>
<reference evidence="2" key="1">
    <citation type="journal article" date="2014" name="Front. Microbiol.">
        <title>High frequency of phylogenetically diverse reductive dehalogenase-homologous genes in deep subseafloor sedimentary metagenomes.</title>
        <authorList>
            <person name="Kawai M."/>
            <person name="Futagami T."/>
            <person name="Toyoda A."/>
            <person name="Takaki Y."/>
            <person name="Nishi S."/>
            <person name="Hori S."/>
            <person name="Arai W."/>
            <person name="Tsubouchi T."/>
            <person name="Morono Y."/>
            <person name="Uchiyama I."/>
            <person name="Ito T."/>
            <person name="Fujiyama A."/>
            <person name="Inagaki F."/>
            <person name="Takami H."/>
        </authorList>
    </citation>
    <scope>NUCLEOTIDE SEQUENCE</scope>
    <source>
        <strain evidence="2">Expedition CK06-06</strain>
    </source>
</reference>